<gene>
    <name evidence="1" type="ORF">M514_28229</name>
</gene>
<reference evidence="1" key="1">
    <citation type="journal article" date="2014" name="Nat. Genet.">
        <title>Genome and transcriptome of the porcine whipworm Trichuris suis.</title>
        <authorList>
            <person name="Jex A.R."/>
            <person name="Nejsum P."/>
            <person name="Schwarz E.M."/>
            <person name="Hu L."/>
            <person name="Young N.D."/>
            <person name="Hall R.S."/>
            <person name="Korhonen P.K."/>
            <person name="Liao S."/>
            <person name="Thamsborg S."/>
            <person name="Xia J."/>
            <person name="Xu P."/>
            <person name="Wang S."/>
            <person name="Scheerlinck J.P."/>
            <person name="Hofmann A."/>
            <person name="Sternberg P.W."/>
            <person name="Wang J."/>
            <person name="Gasser R.B."/>
        </authorList>
    </citation>
    <scope>NUCLEOTIDE SEQUENCE [LARGE SCALE GENOMIC DNA]</scope>
    <source>
        <strain evidence="1">DCEP-RM93F</strain>
    </source>
</reference>
<sequence>MQSVTNVELFVAPPITSNSQTEPDASKVRYDLVIPSAWTKDRHPYLCYSQPVKQNNKVRRSEFPLRTTNANRDA</sequence>
<proteinExistence type="predicted"/>
<dbReference type="AlphaFoldDB" id="A0A085MQU8"/>
<organism evidence="1">
    <name type="scientific">Trichuris suis</name>
    <name type="common">pig whipworm</name>
    <dbReference type="NCBI Taxonomy" id="68888"/>
    <lineage>
        <taxon>Eukaryota</taxon>
        <taxon>Metazoa</taxon>
        <taxon>Ecdysozoa</taxon>
        <taxon>Nematoda</taxon>
        <taxon>Enoplea</taxon>
        <taxon>Dorylaimia</taxon>
        <taxon>Trichinellida</taxon>
        <taxon>Trichuridae</taxon>
        <taxon>Trichuris</taxon>
    </lineage>
</organism>
<dbReference type="Proteomes" id="UP000030758">
    <property type="component" value="Unassembled WGS sequence"/>
</dbReference>
<name>A0A085MQU8_9BILA</name>
<evidence type="ECO:0000313" key="1">
    <source>
        <dbReference type="EMBL" id="KFD59594.1"/>
    </source>
</evidence>
<dbReference type="EMBL" id="KL367810">
    <property type="protein sequence ID" value="KFD59594.1"/>
    <property type="molecule type" value="Genomic_DNA"/>
</dbReference>
<accession>A0A085MQU8</accession>
<protein>
    <submittedName>
        <fullName evidence="1">Uncharacterized protein</fullName>
    </submittedName>
</protein>